<sequence length="100" mass="11645">MLFLYQKTFIYQGMNCIFELSSFSKKVKVSQTDEQACLGTCILTSLAIGFYKSVKEACEELVAFSEKTFKPNIQNIQLYENIFSIYKELYQKNKSLMHIL</sequence>
<evidence type="ECO:0000313" key="1">
    <source>
        <dbReference type="EMBL" id="GEQ49654.1"/>
    </source>
</evidence>
<accession>A0AAN4ZNS0</accession>
<evidence type="ECO:0000313" key="4">
    <source>
        <dbReference type="Proteomes" id="UP000886607"/>
    </source>
</evidence>
<dbReference type="RefSeq" id="WP_202584075.1">
    <property type="nucleotide sequence ID" value="NZ_BKBO01000022.1"/>
</dbReference>
<evidence type="ECO:0000313" key="3">
    <source>
        <dbReference type="Proteomes" id="UP000886597"/>
    </source>
</evidence>
<comment type="caution">
    <text evidence="2">The sequence shown here is derived from an EMBL/GenBank/DDBJ whole genome shotgun (WGS) entry which is preliminary data.</text>
</comment>
<dbReference type="Proteomes" id="UP000886607">
    <property type="component" value="Unassembled WGS sequence"/>
</dbReference>
<dbReference type="InterPro" id="IPR043129">
    <property type="entry name" value="ATPase_NBD"/>
</dbReference>
<protein>
    <recommendedName>
        <fullName evidence="5">Carbohydrate kinase FGGY C-terminal domain-containing protein</fullName>
    </recommendedName>
</protein>
<evidence type="ECO:0000313" key="2">
    <source>
        <dbReference type="EMBL" id="GEQ54635.1"/>
    </source>
</evidence>
<proteinExistence type="predicted"/>
<dbReference type="AlphaFoldDB" id="A0AAN4ZNS0"/>
<name>A0AAN4ZNS0_9ENTE</name>
<evidence type="ECO:0008006" key="5">
    <source>
        <dbReference type="Google" id="ProtNLM"/>
    </source>
</evidence>
<reference evidence="2" key="1">
    <citation type="submission" date="2019-08" db="EMBL/GenBank/DDBJ databases">
        <authorList>
            <person name="Ishikawa M."/>
            <person name="Suzuki T."/>
            <person name="Matsutani M."/>
        </authorList>
    </citation>
    <scope>NUCLEOTIDE SEQUENCE</scope>
    <source>
        <strain evidence="2">7C1</strain>
        <strain evidence="1">8C4</strain>
    </source>
</reference>
<dbReference type="Gene3D" id="3.30.420.40">
    <property type="match status" value="1"/>
</dbReference>
<dbReference type="Proteomes" id="UP000886597">
    <property type="component" value="Unassembled WGS sequence"/>
</dbReference>
<dbReference type="EMBL" id="BKBO01000022">
    <property type="protein sequence ID" value="GEQ49654.1"/>
    <property type="molecule type" value="Genomic_DNA"/>
</dbReference>
<dbReference type="EMBL" id="BKBQ01000021">
    <property type="protein sequence ID" value="GEQ54635.1"/>
    <property type="molecule type" value="Genomic_DNA"/>
</dbReference>
<organism evidence="2 3">
    <name type="scientific">Tetragenococcus koreensis</name>
    <dbReference type="NCBI Taxonomy" id="290335"/>
    <lineage>
        <taxon>Bacteria</taxon>
        <taxon>Bacillati</taxon>
        <taxon>Bacillota</taxon>
        <taxon>Bacilli</taxon>
        <taxon>Lactobacillales</taxon>
        <taxon>Enterococcaceae</taxon>
        <taxon>Tetragenococcus</taxon>
    </lineage>
</organism>
<keyword evidence="4" id="KW-1185">Reference proteome</keyword>
<gene>
    <name evidence="1" type="ORF">TK11N_15060</name>
    <name evidence="2" type="ORF">TK2N_14790</name>
</gene>
<reference evidence="2" key="2">
    <citation type="journal article" date="2020" name="Int. Dairy J.">
        <title>Lactic acid bacterial diversity in Brie cheese focusing on salt concentration and pH of isolation medium and characterisation of halophilic and alkaliphilic lactic acid bacterial isolates.</title>
        <authorList>
            <person name="Unno R."/>
            <person name="Matsutani M."/>
            <person name="Suzuki T."/>
            <person name="Kodama K."/>
            <person name="Matsushita H."/>
            <person name="Yamasato K."/>
            <person name="Koizumi Y."/>
            <person name="Ishikawa M."/>
        </authorList>
    </citation>
    <scope>NUCLEOTIDE SEQUENCE</scope>
    <source>
        <strain evidence="2">7C1</strain>
        <strain evidence="1">8C4</strain>
    </source>
</reference>
<dbReference type="SUPFAM" id="SSF53067">
    <property type="entry name" value="Actin-like ATPase domain"/>
    <property type="match status" value="1"/>
</dbReference>